<proteinExistence type="predicted"/>
<dbReference type="AlphaFoldDB" id="A0A521FEV3"/>
<evidence type="ECO:0000313" key="2">
    <source>
        <dbReference type="EMBL" id="SMO94736.1"/>
    </source>
</evidence>
<dbReference type="InterPro" id="IPR011051">
    <property type="entry name" value="RmlC_Cupin_sf"/>
</dbReference>
<evidence type="ECO:0000259" key="1">
    <source>
        <dbReference type="Pfam" id="PF07883"/>
    </source>
</evidence>
<dbReference type="SUPFAM" id="SSF51182">
    <property type="entry name" value="RmlC-like cupins"/>
    <property type="match status" value="1"/>
</dbReference>
<feature type="domain" description="Cupin type-2" evidence="1">
    <location>
        <begin position="117"/>
        <end position="172"/>
    </location>
</feature>
<dbReference type="EMBL" id="FXTJ01000008">
    <property type="protein sequence ID" value="SMO94736.1"/>
    <property type="molecule type" value="Genomic_DNA"/>
</dbReference>
<dbReference type="Gene3D" id="2.60.120.10">
    <property type="entry name" value="Jelly Rolls"/>
    <property type="match status" value="1"/>
</dbReference>
<organism evidence="2 3">
    <name type="scientific">Geodermatophilus aquaeductus</name>
    <dbReference type="NCBI Taxonomy" id="1564161"/>
    <lineage>
        <taxon>Bacteria</taxon>
        <taxon>Bacillati</taxon>
        <taxon>Actinomycetota</taxon>
        <taxon>Actinomycetes</taxon>
        <taxon>Geodermatophilales</taxon>
        <taxon>Geodermatophilaceae</taxon>
        <taxon>Geodermatophilus</taxon>
    </lineage>
</organism>
<keyword evidence="3" id="KW-1185">Reference proteome</keyword>
<reference evidence="2 3" key="1">
    <citation type="submission" date="2017-05" db="EMBL/GenBank/DDBJ databases">
        <authorList>
            <person name="Varghese N."/>
            <person name="Submissions S."/>
        </authorList>
    </citation>
    <scope>NUCLEOTIDE SEQUENCE [LARGE SCALE GENOMIC DNA]</scope>
    <source>
        <strain evidence="2 3">DSM 46834</strain>
    </source>
</reference>
<dbReference type="Proteomes" id="UP000317484">
    <property type="component" value="Unassembled WGS sequence"/>
</dbReference>
<sequence>MTEKKSDFQVRRVVHGTGRDGRSTVLEDDHASRRLETPAFTIVDIWRFNGLPTRISADDGLTEGIELTPPAGSAVFRMCSIAPDEEWSGRSYEESLEAIGHEEEGGDDDESDLAPGHHRTDTVDVVVVLSGEVHCVTDTHETLLKQGDVVVQTGNAHAWSNRSSEVCKVAFIMATGTRD</sequence>
<dbReference type="InterPro" id="IPR047142">
    <property type="entry name" value="OryJ/VirC-like"/>
</dbReference>
<evidence type="ECO:0000313" key="3">
    <source>
        <dbReference type="Proteomes" id="UP000317484"/>
    </source>
</evidence>
<dbReference type="RefSeq" id="WP_142460018.1">
    <property type="nucleotide sequence ID" value="NZ_FXTJ01000008.1"/>
</dbReference>
<name>A0A521FEV3_9ACTN</name>
<dbReference type="InterPro" id="IPR013096">
    <property type="entry name" value="Cupin_2"/>
</dbReference>
<dbReference type="PANTHER" id="PTHR36156">
    <property type="entry name" value="SLR2101 PROTEIN"/>
    <property type="match status" value="1"/>
</dbReference>
<protein>
    <submittedName>
        <fullName evidence="2">Cupin domain-containing protein</fullName>
    </submittedName>
</protein>
<dbReference type="PANTHER" id="PTHR36156:SF2">
    <property type="entry name" value="CUPIN TYPE-2 DOMAIN-CONTAINING PROTEIN"/>
    <property type="match status" value="1"/>
</dbReference>
<accession>A0A521FEV3</accession>
<dbReference type="InterPro" id="IPR014710">
    <property type="entry name" value="RmlC-like_jellyroll"/>
</dbReference>
<dbReference type="Pfam" id="PF07883">
    <property type="entry name" value="Cupin_2"/>
    <property type="match status" value="1"/>
</dbReference>
<gene>
    <name evidence="2" type="ORF">SAMN06273567_108169</name>
</gene>